<keyword evidence="2" id="KW-0723">Serine/threonine-protein kinase</keyword>
<dbReference type="GO" id="GO:0005524">
    <property type="term" value="F:ATP binding"/>
    <property type="evidence" value="ECO:0007669"/>
    <property type="project" value="UniProtKB-UniRule"/>
</dbReference>
<dbReference type="OrthoDB" id="28397at2759"/>
<feature type="region of interest" description="Disordered" evidence="8">
    <location>
        <begin position="701"/>
        <end position="723"/>
    </location>
</feature>
<keyword evidence="6 7" id="KW-0067">ATP-binding</keyword>
<evidence type="ECO:0000313" key="10">
    <source>
        <dbReference type="EMBL" id="KZV23228.1"/>
    </source>
</evidence>
<sequence length="723" mass="80607">MGCICGKPYAIDDSNESPRERLSGKESSDLRAPTAGSSRREENSRLKDRLDNNFNRNNNSNSNDGGFIFVDKQVNGSSRLYVEHLERKRDKAECINAVHHPGAGMIPRATEGEEVAAGWPPWLAAVAGEAIKGWVPRRADSFEKLDKIGQGTYSNVYRARDLDAGKVVALKKVRFDNLEPESVRFMAREIHILRRLNHPNIIKLEGLVTSRMSCSLYLVFEYMEHDLAGLASHPGLKFTEPQVKCYMQQLLRGLDHCHSRGILHRDIKGSNLLIDNNGILKIADFGLASFFDPRQSQPLTSRVVTLWYRPPELLLGATHYGTAVDLWSTGCILAELYAGKPIMPGRTEVEQLHKIFKLCGSPSEEYWRKSKLPHATIFKPQQPYNRHVGETFKDFPAPALGLIEILLSIDPADRGSAASALKNEFFTARPHPCDPSSLPKYPPSKEFDAKVRDEEARRQVAAGNKGQRYDLEKRGSRESRAVPAPDANAELVSSMQKRQGQSNPKSRSEMFNSHFEEAASGFPIEPPRPSQSVDEANNEPRGNIHKRASHSGPLVNRAAWAKSGKNLEDAPKNLAVAELTAMSGLVAARRSMLSEERRDKSLPQHEVPKLIARFPGSYKEVSSSAMTQIQKNNPSANSQQHEDERTSNNPVLLGYGSKGNKIHYSGPLLVPSGKVDQMLKDNDRQIQEAARRARLDKARVVEQANSDGNHKRRKDVTKMMGES</sequence>
<dbReference type="GO" id="GO:0000307">
    <property type="term" value="C:cyclin-dependent protein kinase holoenzyme complex"/>
    <property type="evidence" value="ECO:0007669"/>
    <property type="project" value="TreeGrafter"/>
</dbReference>
<evidence type="ECO:0000256" key="6">
    <source>
        <dbReference type="ARBA" id="ARBA00022840"/>
    </source>
</evidence>
<dbReference type="InterPro" id="IPR050108">
    <property type="entry name" value="CDK"/>
</dbReference>
<evidence type="ECO:0000256" key="5">
    <source>
        <dbReference type="ARBA" id="ARBA00022777"/>
    </source>
</evidence>
<dbReference type="PROSITE" id="PS50011">
    <property type="entry name" value="PROTEIN_KINASE_DOM"/>
    <property type="match status" value="1"/>
</dbReference>
<dbReference type="InterPro" id="IPR017441">
    <property type="entry name" value="Protein_kinase_ATP_BS"/>
</dbReference>
<comment type="similarity">
    <text evidence="1">Belongs to the protein kinase superfamily. CMGC Ser/Thr protein kinase family. CDC2/CDKX subfamily.</text>
</comment>
<dbReference type="EMBL" id="KV013947">
    <property type="protein sequence ID" value="KZV23228.1"/>
    <property type="molecule type" value="Genomic_DNA"/>
</dbReference>
<evidence type="ECO:0000313" key="11">
    <source>
        <dbReference type="Proteomes" id="UP000250235"/>
    </source>
</evidence>
<dbReference type="PANTHER" id="PTHR24056:SF387">
    <property type="entry name" value="F8L10.9 PROTEIN"/>
    <property type="match status" value="1"/>
</dbReference>
<feature type="compositionally biased region" description="Polar residues" evidence="8">
    <location>
        <begin position="491"/>
        <end position="511"/>
    </location>
</feature>
<feature type="region of interest" description="Disordered" evidence="8">
    <location>
        <begin position="12"/>
        <end position="45"/>
    </location>
</feature>
<gene>
    <name evidence="10" type="ORF">F511_05067</name>
</gene>
<dbReference type="Gene3D" id="1.10.510.10">
    <property type="entry name" value="Transferase(Phosphotransferase) domain 1"/>
    <property type="match status" value="1"/>
</dbReference>
<keyword evidence="5 10" id="KW-0418">Kinase</keyword>
<dbReference type="PANTHER" id="PTHR24056">
    <property type="entry name" value="CELL DIVISION PROTEIN KINASE"/>
    <property type="match status" value="1"/>
</dbReference>
<feature type="region of interest" description="Disordered" evidence="8">
    <location>
        <begin position="428"/>
        <end position="555"/>
    </location>
</feature>
<dbReference type="SUPFAM" id="SSF56112">
    <property type="entry name" value="Protein kinase-like (PK-like)"/>
    <property type="match status" value="1"/>
</dbReference>
<feature type="domain" description="Protein kinase" evidence="9">
    <location>
        <begin position="142"/>
        <end position="426"/>
    </location>
</feature>
<protein>
    <submittedName>
        <fullName evidence="10">Putative serine/threonine-protein kinase-like</fullName>
    </submittedName>
</protein>
<reference evidence="10 11" key="1">
    <citation type="journal article" date="2015" name="Proc. Natl. Acad. Sci. U.S.A.">
        <title>The resurrection genome of Boea hygrometrica: A blueprint for survival of dehydration.</title>
        <authorList>
            <person name="Xiao L."/>
            <person name="Yang G."/>
            <person name="Zhang L."/>
            <person name="Yang X."/>
            <person name="Zhao S."/>
            <person name="Ji Z."/>
            <person name="Zhou Q."/>
            <person name="Hu M."/>
            <person name="Wang Y."/>
            <person name="Chen M."/>
            <person name="Xu Y."/>
            <person name="Jin H."/>
            <person name="Xiao X."/>
            <person name="Hu G."/>
            <person name="Bao F."/>
            <person name="Hu Y."/>
            <person name="Wan P."/>
            <person name="Li L."/>
            <person name="Deng X."/>
            <person name="Kuang T."/>
            <person name="Xiang C."/>
            <person name="Zhu J.K."/>
            <person name="Oliver M.J."/>
            <person name="He Y."/>
        </authorList>
    </citation>
    <scope>NUCLEOTIDE SEQUENCE [LARGE SCALE GENOMIC DNA]</scope>
    <source>
        <strain evidence="11">cv. XS01</strain>
    </source>
</reference>
<dbReference type="GO" id="GO:0005634">
    <property type="term" value="C:nucleus"/>
    <property type="evidence" value="ECO:0007669"/>
    <property type="project" value="TreeGrafter"/>
</dbReference>
<dbReference type="FunFam" id="1.10.510.10:FF:000043">
    <property type="entry name" value="probable serine/threonine-protein kinase At1g54610"/>
    <property type="match status" value="1"/>
</dbReference>
<feature type="binding site" evidence="7">
    <location>
        <position position="171"/>
    </location>
    <ligand>
        <name>ATP</name>
        <dbReference type="ChEBI" id="CHEBI:30616"/>
    </ligand>
</feature>
<dbReference type="PROSITE" id="PS00108">
    <property type="entry name" value="PROTEIN_KINASE_ST"/>
    <property type="match status" value="1"/>
</dbReference>
<dbReference type="GO" id="GO:0008353">
    <property type="term" value="F:RNA polymerase II CTD heptapeptide repeat kinase activity"/>
    <property type="evidence" value="ECO:0007669"/>
    <property type="project" value="TreeGrafter"/>
</dbReference>
<dbReference type="InterPro" id="IPR000719">
    <property type="entry name" value="Prot_kinase_dom"/>
</dbReference>
<dbReference type="AlphaFoldDB" id="A0A2Z7APB0"/>
<dbReference type="Proteomes" id="UP000250235">
    <property type="component" value="Unassembled WGS sequence"/>
</dbReference>
<dbReference type="Pfam" id="PF00069">
    <property type="entry name" value="Pkinase"/>
    <property type="match status" value="1"/>
</dbReference>
<accession>A0A2Z7APB0</accession>
<evidence type="ECO:0000256" key="3">
    <source>
        <dbReference type="ARBA" id="ARBA00022679"/>
    </source>
</evidence>
<organism evidence="10 11">
    <name type="scientific">Dorcoceras hygrometricum</name>
    <dbReference type="NCBI Taxonomy" id="472368"/>
    <lineage>
        <taxon>Eukaryota</taxon>
        <taxon>Viridiplantae</taxon>
        <taxon>Streptophyta</taxon>
        <taxon>Embryophyta</taxon>
        <taxon>Tracheophyta</taxon>
        <taxon>Spermatophyta</taxon>
        <taxon>Magnoliopsida</taxon>
        <taxon>eudicotyledons</taxon>
        <taxon>Gunneridae</taxon>
        <taxon>Pentapetalae</taxon>
        <taxon>asterids</taxon>
        <taxon>lamiids</taxon>
        <taxon>Lamiales</taxon>
        <taxon>Gesneriaceae</taxon>
        <taxon>Didymocarpoideae</taxon>
        <taxon>Trichosporeae</taxon>
        <taxon>Loxocarpinae</taxon>
        <taxon>Dorcoceras</taxon>
    </lineage>
</organism>
<keyword evidence="3" id="KW-0808">Transferase</keyword>
<feature type="compositionally biased region" description="Basic and acidic residues" evidence="8">
    <location>
        <begin position="443"/>
        <end position="458"/>
    </location>
</feature>
<dbReference type="SMART" id="SM00220">
    <property type="entry name" value="S_TKc"/>
    <property type="match status" value="1"/>
</dbReference>
<feature type="compositionally biased region" description="Polar residues" evidence="8">
    <location>
        <begin position="622"/>
        <end position="639"/>
    </location>
</feature>
<keyword evidence="11" id="KW-1185">Reference proteome</keyword>
<evidence type="ECO:0000259" key="9">
    <source>
        <dbReference type="PROSITE" id="PS50011"/>
    </source>
</evidence>
<feature type="compositionally biased region" description="Basic and acidic residues" evidence="8">
    <location>
        <begin position="16"/>
        <end position="29"/>
    </location>
</feature>
<dbReference type="PROSITE" id="PS00107">
    <property type="entry name" value="PROTEIN_KINASE_ATP"/>
    <property type="match status" value="1"/>
</dbReference>
<evidence type="ECO:0000256" key="8">
    <source>
        <dbReference type="SAM" id="MobiDB-lite"/>
    </source>
</evidence>
<dbReference type="GO" id="GO:0032968">
    <property type="term" value="P:positive regulation of transcription elongation by RNA polymerase II"/>
    <property type="evidence" value="ECO:0007669"/>
    <property type="project" value="TreeGrafter"/>
</dbReference>
<keyword evidence="4 7" id="KW-0547">Nucleotide-binding</keyword>
<dbReference type="InterPro" id="IPR011009">
    <property type="entry name" value="Kinase-like_dom_sf"/>
</dbReference>
<dbReference type="InterPro" id="IPR008271">
    <property type="entry name" value="Ser/Thr_kinase_AS"/>
</dbReference>
<name>A0A2Z7APB0_9LAMI</name>
<evidence type="ECO:0000256" key="1">
    <source>
        <dbReference type="ARBA" id="ARBA00006485"/>
    </source>
</evidence>
<dbReference type="FunFam" id="3.30.200.20:FF:000021">
    <property type="entry name" value="probable serine/threonine-protein kinase At1g54610"/>
    <property type="match status" value="1"/>
</dbReference>
<evidence type="ECO:0000256" key="7">
    <source>
        <dbReference type="PROSITE-ProRule" id="PRU10141"/>
    </source>
</evidence>
<dbReference type="Gene3D" id="3.30.200.20">
    <property type="entry name" value="Phosphorylase Kinase, domain 1"/>
    <property type="match status" value="1"/>
</dbReference>
<evidence type="ECO:0000256" key="2">
    <source>
        <dbReference type="ARBA" id="ARBA00022527"/>
    </source>
</evidence>
<proteinExistence type="inferred from homology"/>
<evidence type="ECO:0000256" key="4">
    <source>
        <dbReference type="ARBA" id="ARBA00022741"/>
    </source>
</evidence>
<feature type="region of interest" description="Disordered" evidence="8">
    <location>
        <begin position="622"/>
        <end position="649"/>
    </location>
</feature>
<feature type="compositionally biased region" description="Basic and acidic residues" evidence="8">
    <location>
        <begin position="467"/>
        <end position="480"/>
    </location>
</feature>
<dbReference type="CDD" id="cd07840">
    <property type="entry name" value="STKc_CDK9_like"/>
    <property type="match status" value="1"/>
</dbReference>